<dbReference type="AlphaFoldDB" id="A0A517T014"/>
<dbReference type="EMBL" id="CP036272">
    <property type="protein sequence ID" value="QDT61631.1"/>
    <property type="molecule type" value="Genomic_DNA"/>
</dbReference>
<evidence type="ECO:0000313" key="2">
    <source>
        <dbReference type="EMBL" id="QDT61631.1"/>
    </source>
</evidence>
<keyword evidence="1" id="KW-0472">Membrane</keyword>
<evidence type="ECO:0000256" key="1">
    <source>
        <dbReference type="SAM" id="Phobius"/>
    </source>
</evidence>
<name>A0A517T014_9BACT</name>
<keyword evidence="3" id="KW-1185">Reference proteome</keyword>
<proteinExistence type="predicted"/>
<keyword evidence="1" id="KW-0812">Transmembrane</keyword>
<dbReference type="RefSeq" id="WP_145275818.1">
    <property type="nucleotide sequence ID" value="NZ_CP036272.1"/>
</dbReference>
<gene>
    <name evidence="2" type="ORF">SV7mr_41700</name>
</gene>
<accession>A0A517T014</accession>
<reference evidence="2 3" key="1">
    <citation type="submission" date="2019-02" db="EMBL/GenBank/DDBJ databases">
        <title>Deep-cultivation of Planctomycetes and their phenomic and genomic characterization uncovers novel biology.</title>
        <authorList>
            <person name="Wiegand S."/>
            <person name="Jogler M."/>
            <person name="Boedeker C."/>
            <person name="Pinto D."/>
            <person name="Vollmers J."/>
            <person name="Rivas-Marin E."/>
            <person name="Kohn T."/>
            <person name="Peeters S.H."/>
            <person name="Heuer A."/>
            <person name="Rast P."/>
            <person name="Oberbeckmann S."/>
            <person name="Bunk B."/>
            <person name="Jeske O."/>
            <person name="Meyerdierks A."/>
            <person name="Storesund J.E."/>
            <person name="Kallscheuer N."/>
            <person name="Luecker S."/>
            <person name="Lage O.M."/>
            <person name="Pohl T."/>
            <person name="Merkel B.J."/>
            <person name="Hornburger P."/>
            <person name="Mueller R.-W."/>
            <person name="Bruemmer F."/>
            <person name="Labrenz M."/>
            <person name="Spormann A.M."/>
            <person name="Op den Camp H."/>
            <person name="Overmann J."/>
            <person name="Amann R."/>
            <person name="Jetten M.S.M."/>
            <person name="Mascher T."/>
            <person name="Medema M.H."/>
            <person name="Devos D.P."/>
            <person name="Kaster A.-K."/>
            <person name="Ovreas L."/>
            <person name="Rohde M."/>
            <person name="Galperin M.Y."/>
            <person name="Jogler C."/>
        </authorList>
    </citation>
    <scope>NUCLEOTIDE SEQUENCE [LARGE SCALE GENOMIC DNA]</scope>
    <source>
        <strain evidence="2 3">SV_7m_r</strain>
    </source>
</reference>
<organism evidence="2 3">
    <name type="scientific">Stieleria bergensis</name>
    <dbReference type="NCBI Taxonomy" id="2528025"/>
    <lineage>
        <taxon>Bacteria</taxon>
        <taxon>Pseudomonadati</taxon>
        <taxon>Planctomycetota</taxon>
        <taxon>Planctomycetia</taxon>
        <taxon>Pirellulales</taxon>
        <taxon>Pirellulaceae</taxon>
        <taxon>Stieleria</taxon>
    </lineage>
</organism>
<feature type="transmembrane region" description="Helical" evidence="1">
    <location>
        <begin position="89"/>
        <end position="111"/>
    </location>
</feature>
<sequence length="393" mass="43570">MQIHCPQCSQTLAPAAQPGQTIVVSCPTCQHRFHTTLPTAEQLAGQEASLVDQLTAVPSQFPSDPEALRQSALGREAIPVTQQKTKNQFIVPAIVSLCLLFAIVVAAWLFWFRLDDQGRTLAERTSRAMGGQKHQTLFDAFQEYQTDLLSMEQAKGNSEEMLQDANDTALGLLQFAMTIGACPDDVHEQFLRQQADWRQNHEHVLAKISEQSPLQDAVAEAVVPNGAHGIGSSENWRLLVLFFRHGFVEMHPPENETQQAFFDEFAFRFRINGLLARVLAEGARSADARTLEVLSDQMVDHAVRIAGTGGRLQDLSDAYRAALVTNRLITASLMQQLIDQGGMKDDLLTAIKFYEQAHVAMQQAVGGEAKTIRMSYQNTKDSIRKLAEAKQTQ</sequence>
<evidence type="ECO:0000313" key="3">
    <source>
        <dbReference type="Proteomes" id="UP000315003"/>
    </source>
</evidence>
<keyword evidence="1" id="KW-1133">Transmembrane helix</keyword>
<dbReference type="Proteomes" id="UP000315003">
    <property type="component" value="Chromosome"/>
</dbReference>
<protein>
    <submittedName>
        <fullName evidence="2">Uncharacterized protein</fullName>
    </submittedName>
</protein>